<protein>
    <recommendedName>
        <fullName evidence="5">Lipoprotein</fullName>
    </recommendedName>
</protein>
<dbReference type="Proteomes" id="UP000030002">
    <property type="component" value="Unassembled WGS sequence"/>
</dbReference>
<feature type="compositionally biased region" description="Polar residues" evidence="1">
    <location>
        <begin position="31"/>
        <end position="47"/>
    </location>
</feature>
<feature type="signal peptide" evidence="2">
    <location>
        <begin position="1"/>
        <end position="25"/>
    </location>
</feature>
<reference evidence="3 4" key="1">
    <citation type="submission" date="2013-08" db="EMBL/GenBank/DDBJ databases">
        <title>The genome sequence of Knoellia sinensis.</title>
        <authorList>
            <person name="Zhu W."/>
            <person name="Wang G."/>
        </authorList>
    </citation>
    <scope>NUCLEOTIDE SEQUENCE [LARGE SCALE GENOMIC DNA]</scope>
    <source>
        <strain evidence="3 4">KCTC 19936</strain>
    </source>
</reference>
<organism evidence="3 4">
    <name type="scientific">Knoellia sinensis KCTC 19936</name>
    <dbReference type="NCBI Taxonomy" id="1385520"/>
    <lineage>
        <taxon>Bacteria</taxon>
        <taxon>Bacillati</taxon>
        <taxon>Actinomycetota</taxon>
        <taxon>Actinomycetes</taxon>
        <taxon>Micrococcales</taxon>
        <taxon>Intrasporangiaceae</taxon>
        <taxon>Knoellia</taxon>
    </lineage>
</organism>
<evidence type="ECO:0000256" key="2">
    <source>
        <dbReference type="SAM" id="SignalP"/>
    </source>
</evidence>
<evidence type="ECO:0008006" key="5">
    <source>
        <dbReference type="Google" id="ProtNLM"/>
    </source>
</evidence>
<dbReference type="PROSITE" id="PS51257">
    <property type="entry name" value="PROKAR_LIPOPROTEIN"/>
    <property type="match status" value="1"/>
</dbReference>
<feature type="chain" id="PRO_5039493022" description="Lipoprotein" evidence="2">
    <location>
        <begin position="26"/>
        <end position="228"/>
    </location>
</feature>
<name>A0A0A0JH91_9MICO</name>
<dbReference type="AlphaFoldDB" id="A0A0A0JH91"/>
<gene>
    <name evidence="3" type="ORF">N802_00485</name>
</gene>
<keyword evidence="4" id="KW-1185">Reference proteome</keyword>
<keyword evidence="2" id="KW-0732">Signal</keyword>
<evidence type="ECO:0000256" key="1">
    <source>
        <dbReference type="SAM" id="MobiDB-lite"/>
    </source>
</evidence>
<feature type="region of interest" description="Disordered" evidence="1">
    <location>
        <begin position="27"/>
        <end position="87"/>
    </location>
</feature>
<evidence type="ECO:0000313" key="4">
    <source>
        <dbReference type="Proteomes" id="UP000030002"/>
    </source>
</evidence>
<dbReference type="EMBL" id="AVPJ01000001">
    <property type="protein sequence ID" value="KGN34986.1"/>
    <property type="molecule type" value="Genomic_DNA"/>
</dbReference>
<comment type="caution">
    <text evidence="3">The sequence shown here is derived from an EMBL/GenBank/DDBJ whole genome shotgun (WGS) entry which is preliminary data.</text>
</comment>
<evidence type="ECO:0000313" key="3">
    <source>
        <dbReference type="EMBL" id="KGN34986.1"/>
    </source>
</evidence>
<proteinExistence type="predicted"/>
<sequence>MAVRGRTLRLAGIAMTLTLALSACTGDNADDSGTSGDASPKRTQPSDITGPIKAAAQSAGSVVVNRTEVSGSDDGGEPTHEEIETSFAEPVSARVLHVGDEIWTLDVVDGVGYLKDQSERKSNNRWEKLDAAATADRLEHGTLAGLLGVLDGATALPETATASVRGVDATCHTFPLSGGADATARVCVDNQQRPVELVETNGDQTNTSVFTNWGVAIDAIAPPAHLVD</sequence>
<accession>A0A0A0JH91</accession>